<dbReference type="InterPro" id="IPR007608">
    <property type="entry name" value="Senescence_reg_S40"/>
</dbReference>
<evidence type="ECO:0000313" key="3">
    <source>
        <dbReference type="EMBL" id="CAH9070105.1"/>
    </source>
</evidence>
<feature type="region of interest" description="Disordered" evidence="2">
    <location>
        <begin position="138"/>
        <end position="158"/>
    </location>
</feature>
<dbReference type="PANTHER" id="PTHR33083:SF103">
    <property type="entry name" value="SENESCENCE REGULATOR"/>
    <property type="match status" value="1"/>
</dbReference>
<comment type="similarity">
    <text evidence="1">Belongs to the senescence regulator S40 family.</text>
</comment>
<evidence type="ECO:0000256" key="2">
    <source>
        <dbReference type="SAM" id="MobiDB-lite"/>
    </source>
</evidence>
<dbReference type="Proteomes" id="UP001152484">
    <property type="component" value="Unassembled WGS sequence"/>
</dbReference>
<accession>A0A9P0YNE8</accession>
<dbReference type="PANTHER" id="PTHR33083">
    <property type="entry name" value="EXPRESSED PROTEIN"/>
    <property type="match status" value="1"/>
</dbReference>
<reference evidence="3" key="1">
    <citation type="submission" date="2022-07" db="EMBL/GenBank/DDBJ databases">
        <authorList>
            <person name="Macas J."/>
            <person name="Novak P."/>
            <person name="Neumann P."/>
        </authorList>
    </citation>
    <scope>NUCLEOTIDE SEQUENCE</scope>
</reference>
<evidence type="ECO:0000313" key="4">
    <source>
        <dbReference type="Proteomes" id="UP001152484"/>
    </source>
</evidence>
<feature type="compositionally biased region" description="Acidic residues" evidence="2">
    <location>
        <begin position="144"/>
        <end position="156"/>
    </location>
</feature>
<keyword evidence="4" id="KW-1185">Reference proteome</keyword>
<dbReference type="GO" id="GO:0010150">
    <property type="term" value="P:leaf senescence"/>
    <property type="evidence" value="ECO:0007669"/>
    <property type="project" value="UniProtKB-ARBA"/>
</dbReference>
<protein>
    <submittedName>
        <fullName evidence="3">Uncharacterized protein</fullName>
    </submittedName>
</protein>
<dbReference type="OrthoDB" id="239812at2759"/>
<dbReference type="EMBL" id="CAMAPE010000005">
    <property type="protein sequence ID" value="CAH9070105.1"/>
    <property type="molecule type" value="Genomic_DNA"/>
</dbReference>
<name>A0A9P0YNE8_CUSEU</name>
<organism evidence="3 4">
    <name type="scientific">Cuscuta europaea</name>
    <name type="common">European dodder</name>
    <dbReference type="NCBI Taxonomy" id="41803"/>
    <lineage>
        <taxon>Eukaryota</taxon>
        <taxon>Viridiplantae</taxon>
        <taxon>Streptophyta</taxon>
        <taxon>Embryophyta</taxon>
        <taxon>Tracheophyta</taxon>
        <taxon>Spermatophyta</taxon>
        <taxon>Magnoliopsida</taxon>
        <taxon>eudicotyledons</taxon>
        <taxon>Gunneridae</taxon>
        <taxon>Pentapetalae</taxon>
        <taxon>asterids</taxon>
        <taxon>lamiids</taxon>
        <taxon>Solanales</taxon>
        <taxon>Convolvulaceae</taxon>
        <taxon>Cuscuteae</taxon>
        <taxon>Cuscuta</taxon>
        <taxon>Cuscuta subgen. Cuscuta</taxon>
    </lineage>
</organism>
<sequence length="210" mass="23522">MSVLERRNGGWLYSKGSTGWTSIGSEELQEKDVWDCFQHGREKELSSPTVQQESAASCCVLRLMPTAAKMIPRTSSNQNPPPTHEPKIIQHSAPVIIPDWSKIYRTGSNQATTYTPPFLGDSYDHSSQAEDEGYGFFRGGWDSGGEDEKEDDEFDDGLIVPPHEWLGRRKTSGSKIFSFSVCEGAGTTLKWRDLSRLRNAVWTKTGFLEL</sequence>
<proteinExistence type="inferred from homology"/>
<comment type="caution">
    <text evidence="3">The sequence shown here is derived from an EMBL/GenBank/DDBJ whole genome shotgun (WGS) entry which is preliminary data.</text>
</comment>
<dbReference type="Pfam" id="PF04520">
    <property type="entry name" value="Senescence_reg"/>
    <property type="match status" value="1"/>
</dbReference>
<gene>
    <name evidence="3" type="ORF">CEURO_LOCUS3526</name>
</gene>
<evidence type="ECO:0000256" key="1">
    <source>
        <dbReference type="ARBA" id="ARBA00034773"/>
    </source>
</evidence>
<dbReference type="AlphaFoldDB" id="A0A9P0YNE8"/>